<protein>
    <submittedName>
        <fullName evidence="1">Uncharacterized protein</fullName>
    </submittedName>
</protein>
<organism evidence="1 2">
    <name type="scientific">Rickettsia helvetica</name>
    <dbReference type="NCBI Taxonomy" id="35789"/>
    <lineage>
        <taxon>Bacteria</taxon>
        <taxon>Pseudomonadati</taxon>
        <taxon>Pseudomonadota</taxon>
        <taxon>Alphaproteobacteria</taxon>
        <taxon>Rickettsiales</taxon>
        <taxon>Rickettsiaceae</taxon>
        <taxon>Rickettsieae</taxon>
        <taxon>Rickettsia</taxon>
        <taxon>spotted fever group</taxon>
    </lineage>
</organism>
<dbReference type="EMBL" id="OZ018776">
    <property type="protein sequence ID" value="CAK9119497.1"/>
    <property type="molecule type" value="Genomic_DNA"/>
</dbReference>
<dbReference type="Proteomes" id="UP001642485">
    <property type="component" value="Chromosome"/>
</dbReference>
<keyword evidence="2" id="KW-1185">Reference proteome</keyword>
<proteinExistence type="predicted"/>
<evidence type="ECO:0000313" key="2">
    <source>
        <dbReference type="Proteomes" id="UP001642485"/>
    </source>
</evidence>
<reference evidence="1 2" key="1">
    <citation type="submission" date="2024-02" db="EMBL/GenBank/DDBJ databases">
        <authorList>
            <person name="Nijsse B."/>
            <person name="Sprong H."/>
        </authorList>
    </citation>
    <scope>NUCLEOTIDE SEQUENCE [LARGE SCALE GENOMIC DNA]</scope>
    <source>
        <strain evidence="1">OB144</strain>
    </source>
</reference>
<accession>A0ABM9N9N7</accession>
<sequence length="30" mass="3750">MHTISIKYFYKKINKILERHDIDNQWLSTN</sequence>
<gene>
    <name evidence="1" type="ORF">OB144RH_00260</name>
</gene>
<name>A0ABM9N9N7_RICHE</name>
<evidence type="ECO:0000313" key="1">
    <source>
        <dbReference type="EMBL" id="CAK9119497.1"/>
    </source>
</evidence>